<organism evidence="2 3">
    <name type="scientific">Setaria viridis</name>
    <name type="common">Green bristlegrass</name>
    <name type="synonym">Setaria italica subsp. viridis</name>
    <dbReference type="NCBI Taxonomy" id="4556"/>
    <lineage>
        <taxon>Eukaryota</taxon>
        <taxon>Viridiplantae</taxon>
        <taxon>Streptophyta</taxon>
        <taxon>Embryophyta</taxon>
        <taxon>Tracheophyta</taxon>
        <taxon>Spermatophyta</taxon>
        <taxon>Magnoliopsida</taxon>
        <taxon>Liliopsida</taxon>
        <taxon>Poales</taxon>
        <taxon>Poaceae</taxon>
        <taxon>PACMAD clade</taxon>
        <taxon>Panicoideae</taxon>
        <taxon>Panicodae</taxon>
        <taxon>Paniceae</taxon>
        <taxon>Cenchrinae</taxon>
        <taxon>Setaria</taxon>
    </lineage>
</organism>
<reference evidence="2" key="1">
    <citation type="submission" date="2019-03" db="EMBL/GenBank/DDBJ databases">
        <title>WGS assembly of Setaria viridis.</title>
        <authorList>
            <person name="Huang P."/>
            <person name="Jenkins J."/>
            <person name="Grimwood J."/>
            <person name="Barry K."/>
            <person name="Healey A."/>
            <person name="Mamidi S."/>
            <person name="Sreedasyam A."/>
            <person name="Shu S."/>
            <person name="Feldman M."/>
            <person name="Wu J."/>
            <person name="Yu Y."/>
            <person name="Chen C."/>
            <person name="Johnson J."/>
            <person name="Rokhsar D."/>
            <person name="Baxter I."/>
            <person name="Schmutz J."/>
            <person name="Brutnell T."/>
            <person name="Kellogg E."/>
        </authorList>
    </citation>
    <scope>NUCLEOTIDE SEQUENCE [LARGE SCALE GENOMIC DNA]</scope>
</reference>
<evidence type="ECO:0000313" key="2">
    <source>
        <dbReference type="EMBL" id="TKV92412.1"/>
    </source>
</evidence>
<keyword evidence="3" id="KW-1185">Reference proteome</keyword>
<protein>
    <submittedName>
        <fullName evidence="2">Uncharacterized protein</fullName>
    </submittedName>
</protein>
<feature type="chain" id="PRO_5020468557" evidence="1">
    <location>
        <begin position="18"/>
        <end position="100"/>
    </location>
</feature>
<feature type="signal peptide" evidence="1">
    <location>
        <begin position="1"/>
        <end position="17"/>
    </location>
</feature>
<evidence type="ECO:0000313" key="3">
    <source>
        <dbReference type="Proteomes" id="UP000298652"/>
    </source>
</evidence>
<evidence type="ECO:0000256" key="1">
    <source>
        <dbReference type="SAM" id="SignalP"/>
    </source>
</evidence>
<name>A0A4U6SY53_SETVI</name>
<dbReference type="AlphaFoldDB" id="A0A4U6SY53"/>
<accession>A0A4U6SY53</accession>
<gene>
    <name evidence="2" type="ORF">SEVIR_9G161566v2</name>
</gene>
<dbReference type="Proteomes" id="UP000298652">
    <property type="component" value="Chromosome 9"/>
</dbReference>
<sequence length="100" mass="10507">MATTLLGVVFLLGGATPNPTPSLDFHVKTLSQWTTTAAIIVMRPFGDFLSGDAFHAGNVGLSNSDSSTITSILLIPIAPEWKCGCLCCDLVLVVRASVSR</sequence>
<proteinExistence type="predicted"/>
<dbReference type="EMBL" id="CM016560">
    <property type="protein sequence ID" value="TKV92412.1"/>
    <property type="molecule type" value="Genomic_DNA"/>
</dbReference>
<dbReference type="Gramene" id="TKV92412">
    <property type="protein sequence ID" value="TKV92412"/>
    <property type="gene ID" value="SEVIR_9G161566v2"/>
</dbReference>
<keyword evidence="1" id="KW-0732">Signal</keyword>